<dbReference type="InterPro" id="IPR014347">
    <property type="entry name" value="Tautomerase/MIF_sf"/>
</dbReference>
<evidence type="ECO:0000313" key="2">
    <source>
        <dbReference type="EMBL" id="MBB4641568.1"/>
    </source>
</evidence>
<dbReference type="RefSeq" id="WP_184475372.1">
    <property type="nucleotide sequence ID" value="NZ_JACHOV010000006.1"/>
</dbReference>
<accession>A0A840HVK9</accession>
<dbReference type="InterPro" id="IPR028116">
    <property type="entry name" value="Cis-CaaD-like"/>
</dbReference>
<organism evidence="2 3">
    <name type="scientific">Rhizorhapis suberifaciens</name>
    <name type="common">corky root of lettuce</name>
    <dbReference type="NCBI Taxonomy" id="13656"/>
    <lineage>
        <taxon>Bacteria</taxon>
        <taxon>Pseudomonadati</taxon>
        <taxon>Pseudomonadota</taxon>
        <taxon>Alphaproteobacteria</taxon>
        <taxon>Sphingomonadales</taxon>
        <taxon>Sphingomonadaceae</taxon>
        <taxon>Rhizorhapis</taxon>
    </lineage>
</organism>
<name>A0A840HVK9_9SPHN</name>
<dbReference type="SUPFAM" id="SSF55331">
    <property type="entry name" value="Tautomerase/MIF"/>
    <property type="match status" value="1"/>
</dbReference>
<dbReference type="EMBL" id="JACHOV010000006">
    <property type="protein sequence ID" value="MBB4641568.1"/>
    <property type="molecule type" value="Genomic_DNA"/>
</dbReference>
<comment type="caution">
    <text evidence="2">The sequence shown here is derived from an EMBL/GenBank/DDBJ whole genome shotgun (WGS) entry which is preliminary data.</text>
</comment>
<protein>
    <submittedName>
        <fullName evidence="2">Phenylpyruvate tautomerase PptA (4-oxalocrotonate tautomerase family)</fullName>
    </submittedName>
</protein>
<evidence type="ECO:0000313" key="3">
    <source>
        <dbReference type="Proteomes" id="UP000575068"/>
    </source>
</evidence>
<dbReference type="Pfam" id="PF14832">
    <property type="entry name" value="Tautomerase_3"/>
    <property type="match status" value="1"/>
</dbReference>
<dbReference type="AlphaFoldDB" id="A0A840HVK9"/>
<dbReference type="Proteomes" id="UP000575068">
    <property type="component" value="Unassembled WGS sequence"/>
</dbReference>
<keyword evidence="2" id="KW-0670">Pyruvate</keyword>
<evidence type="ECO:0000259" key="1">
    <source>
        <dbReference type="Pfam" id="PF14832"/>
    </source>
</evidence>
<feature type="domain" description="Tautomerase cis-CaaD-like" evidence="1">
    <location>
        <begin position="1"/>
        <end position="136"/>
    </location>
</feature>
<dbReference type="Gene3D" id="3.30.429.10">
    <property type="entry name" value="Macrophage Migration Inhibitory Factor"/>
    <property type="match status" value="1"/>
</dbReference>
<keyword evidence="3" id="KW-1185">Reference proteome</keyword>
<reference evidence="2 3" key="1">
    <citation type="submission" date="2020-08" db="EMBL/GenBank/DDBJ databases">
        <title>Genomic Encyclopedia of Type Strains, Phase IV (KMG-IV): sequencing the most valuable type-strain genomes for metagenomic binning, comparative biology and taxonomic classification.</title>
        <authorList>
            <person name="Goeker M."/>
        </authorList>
    </citation>
    <scope>NUCLEOTIDE SEQUENCE [LARGE SCALE GENOMIC DNA]</scope>
    <source>
        <strain evidence="2 3">DSM 7465</strain>
    </source>
</reference>
<sequence length="160" mass="18604">MPFWRIYHPASAYSEEEKQAFSEIVTSIYANVPIPRFYVVCMFEEVSAGNMFVGGKRNENFVRVHIDHIARTLPGAIMREWWMRTIEASLAPFLRAKGFEWEVSVDETPFDLWTLQGEIPPPFQSVGEKRWIDENKASPYTFEEKLPLVMTFTPGVHDNQ</sequence>
<proteinExistence type="predicted"/>
<gene>
    <name evidence="2" type="ORF">HNQ99_001877</name>
</gene>